<dbReference type="PANTHER" id="PTHR48098:SF6">
    <property type="entry name" value="FERRI-BACILLIBACTIN ESTERASE BESA"/>
    <property type="match status" value="1"/>
</dbReference>
<reference evidence="1 2" key="1">
    <citation type="submission" date="2012-06" db="EMBL/GenBank/DDBJ databases">
        <title>Finished chromosome of genome of Microcoleus sp. PCC 7113.</title>
        <authorList>
            <consortium name="US DOE Joint Genome Institute"/>
            <person name="Gugger M."/>
            <person name="Coursin T."/>
            <person name="Rippka R."/>
            <person name="Tandeau De Marsac N."/>
            <person name="Huntemann M."/>
            <person name="Wei C.-L."/>
            <person name="Han J."/>
            <person name="Detter J.C."/>
            <person name="Han C."/>
            <person name="Tapia R."/>
            <person name="Chen A."/>
            <person name="Kyrpides N."/>
            <person name="Mavromatis K."/>
            <person name="Markowitz V."/>
            <person name="Szeto E."/>
            <person name="Ivanova N."/>
            <person name="Pagani I."/>
            <person name="Pati A."/>
            <person name="Goodwin L."/>
            <person name="Nordberg H.P."/>
            <person name="Cantor M.N."/>
            <person name="Hua S.X."/>
            <person name="Woyke T."/>
            <person name="Kerfeld C.A."/>
        </authorList>
    </citation>
    <scope>NUCLEOTIDE SEQUENCE [LARGE SCALE GENOMIC DNA]</scope>
    <source>
        <strain evidence="1 2">PCC 7113</strain>
    </source>
</reference>
<proteinExistence type="predicted"/>
<dbReference type="InterPro" id="IPR000801">
    <property type="entry name" value="Esterase-like"/>
</dbReference>
<protein>
    <submittedName>
        <fullName evidence="1">Putative hydrolase of alpha/beta superfamily</fullName>
    </submittedName>
</protein>
<dbReference type="Proteomes" id="UP000010471">
    <property type="component" value="Chromosome"/>
</dbReference>
<dbReference type="RefSeq" id="WP_015180841.1">
    <property type="nucleotide sequence ID" value="NC_019738.1"/>
</dbReference>
<dbReference type="SUPFAM" id="SSF53474">
    <property type="entry name" value="alpha/beta-Hydrolases"/>
    <property type="match status" value="1"/>
</dbReference>
<dbReference type="KEGG" id="mic:Mic7113_0767"/>
<dbReference type="Pfam" id="PF00756">
    <property type="entry name" value="Esterase"/>
    <property type="match status" value="1"/>
</dbReference>
<dbReference type="HOGENOM" id="CLU_039834_1_2_3"/>
<evidence type="ECO:0000313" key="1">
    <source>
        <dbReference type="EMBL" id="AFZ16678.1"/>
    </source>
</evidence>
<dbReference type="AlphaFoldDB" id="K9W8Y5"/>
<dbReference type="OrthoDB" id="9784036at2"/>
<dbReference type="GO" id="GO:0016787">
    <property type="term" value="F:hydrolase activity"/>
    <property type="evidence" value="ECO:0007669"/>
    <property type="project" value="UniProtKB-KW"/>
</dbReference>
<dbReference type="eggNOG" id="COG2819">
    <property type="taxonomic scope" value="Bacteria"/>
</dbReference>
<dbReference type="EMBL" id="CP003630">
    <property type="protein sequence ID" value="AFZ16678.1"/>
    <property type="molecule type" value="Genomic_DNA"/>
</dbReference>
<gene>
    <name evidence="1" type="ORF">Mic7113_0767</name>
</gene>
<dbReference type="PANTHER" id="PTHR48098">
    <property type="entry name" value="ENTEROCHELIN ESTERASE-RELATED"/>
    <property type="match status" value="1"/>
</dbReference>
<dbReference type="STRING" id="1173027.Mic7113_0767"/>
<evidence type="ECO:0000313" key="2">
    <source>
        <dbReference type="Proteomes" id="UP000010471"/>
    </source>
</evidence>
<dbReference type="InterPro" id="IPR029058">
    <property type="entry name" value="AB_hydrolase_fold"/>
</dbReference>
<dbReference type="InterPro" id="IPR050583">
    <property type="entry name" value="Mycobacterial_A85_antigen"/>
</dbReference>
<sequence>MGNIQIICDFYSPLELVKRTLRIFTPEAYHQQPNRRFPVLYMFNGQNIFYHPESAVYDNLGINITLERLIAEDSIPPWIIVGVDHLPNRVAEYSPWYGGRGLLTADFIVHHLKPYIDHHYRTRPESQWTGVMGASLSGSFSLFLGKKYPQIFGRIGSISPPLKWGSDRLFQYWDRHTHYWSKILLHVRSQEQYSFYGIWMDYFTNTTDFYNHLKSLGYCEHQLCFLLGEGKADDKTAWRKQLPHILRWLLQRPQPATLLLRDCVCGSLQPGVA</sequence>
<organism evidence="1 2">
    <name type="scientific">Allocoleopsis franciscana PCC 7113</name>
    <dbReference type="NCBI Taxonomy" id="1173027"/>
    <lineage>
        <taxon>Bacteria</taxon>
        <taxon>Bacillati</taxon>
        <taxon>Cyanobacteriota</taxon>
        <taxon>Cyanophyceae</taxon>
        <taxon>Coleofasciculales</taxon>
        <taxon>Coleofasciculaceae</taxon>
        <taxon>Allocoleopsis</taxon>
        <taxon>Allocoleopsis franciscana</taxon>
    </lineage>
</organism>
<keyword evidence="1" id="KW-0378">Hydrolase</keyword>
<accession>K9W8Y5</accession>
<dbReference type="Gene3D" id="3.40.50.1820">
    <property type="entry name" value="alpha/beta hydrolase"/>
    <property type="match status" value="1"/>
</dbReference>
<keyword evidence="2" id="KW-1185">Reference proteome</keyword>
<name>K9W8Y5_9CYAN</name>